<dbReference type="RefSeq" id="WP_253872720.1">
    <property type="nucleotide sequence ID" value="NZ_BAABHM010000036.1"/>
</dbReference>
<organism evidence="2 3">
    <name type="scientific">Promicromonospora umidemergens</name>
    <dbReference type="NCBI Taxonomy" id="629679"/>
    <lineage>
        <taxon>Bacteria</taxon>
        <taxon>Bacillati</taxon>
        <taxon>Actinomycetota</taxon>
        <taxon>Actinomycetes</taxon>
        <taxon>Micrococcales</taxon>
        <taxon>Promicromonosporaceae</taxon>
        <taxon>Promicromonospora</taxon>
    </lineage>
</organism>
<sequence>MRKPTGFYPRPRVDVRNVGAVGNAGGVLVTDTVRAVGLDAVLTRELGPWRKPLAVHDPGKVLLDLAIMLVLGGDACADIALLRSEPGIFGRVASDATVSRTITALAADADRSLAAIDRARAAARARAWALAETHAPDHDTGARNPLVIDLDATLVTAHSDKEQAAPTFKRGFGFHPLCAFVDHGADGTGEPLVIRLRPGNAGSNTAADHIAVVKQALSQLPGHVPGRRAGKKVLVRTDGAGGTHDFIAWLARRGLSYSVGFTLPENTPDLLAQIPQDVWTEAYDAHDQVRDGAWVAELTGLMDLTGWPPGMRVIVRKERPHPGAQLRFEDVDGMRITAFATNTAPGGAGTQLAALELRHRRRARCEDRIRCAKDTGLTNLPLASFDANRIWCAIVALAGDLTAWMQTLALTDEPARRWEPKRLRLRLFTTPAVLARRARGLVLHLADHAPWAGLAADGIHRLRTLGPAPG</sequence>
<evidence type="ECO:0000313" key="2">
    <source>
        <dbReference type="EMBL" id="GAA4724077.1"/>
    </source>
</evidence>
<protein>
    <submittedName>
        <fullName evidence="2">IS1380 family transposase</fullName>
    </submittedName>
</protein>
<reference evidence="3" key="1">
    <citation type="journal article" date="2019" name="Int. J. Syst. Evol. Microbiol.">
        <title>The Global Catalogue of Microorganisms (GCM) 10K type strain sequencing project: providing services to taxonomists for standard genome sequencing and annotation.</title>
        <authorList>
            <consortium name="The Broad Institute Genomics Platform"/>
            <consortium name="The Broad Institute Genome Sequencing Center for Infectious Disease"/>
            <person name="Wu L."/>
            <person name="Ma J."/>
        </authorList>
    </citation>
    <scope>NUCLEOTIDE SEQUENCE [LARGE SCALE GENOMIC DNA]</scope>
    <source>
        <strain evidence="3">JCM 17975</strain>
    </source>
</reference>
<gene>
    <name evidence="2" type="ORF">GCM10023198_56340</name>
</gene>
<dbReference type="InterPro" id="IPR025668">
    <property type="entry name" value="Tnp_DDE_dom"/>
</dbReference>
<keyword evidence="3" id="KW-1185">Reference proteome</keyword>
<evidence type="ECO:0000259" key="1">
    <source>
        <dbReference type="Pfam" id="PF13701"/>
    </source>
</evidence>
<proteinExistence type="predicted"/>
<feature type="domain" description="Transposase DDE" evidence="1">
    <location>
        <begin position="21"/>
        <end position="465"/>
    </location>
</feature>
<dbReference type="NCBIfam" id="NF033539">
    <property type="entry name" value="transpos_IS1380"/>
    <property type="match status" value="1"/>
</dbReference>
<accession>A0ABP8YB80</accession>
<dbReference type="Pfam" id="PF13701">
    <property type="entry name" value="DDE_Tnp_1_4"/>
    <property type="match status" value="1"/>
</dbReference>
<dbReference type="EMBL" id="BAABHM010000036">
    <property type="protein sequence ID" value="GAA4724077.1"/>
    <property type="molecule type" value="Genomic_DNA"/>
</dbReference>
<dbReference type="Proteomes" id="UP001500843">
    <property type="component" value="Unassembled WGS sequence"/>
</dbReference>
<comment type="caution">
    <text evidence="2">The sequence shown here is derived from an EMBL/GenBank/DDBJ whole genome shotgun (WGS) entry which is preliminary data.</text>
</comment>
<dbReference type="InterPro" id="IPR047960">
    <property type="entry name" value="Transpos_IS1380"/>
</dbReference>
<name>A0ABP8YB80_9MICO</name>
<evidence type="ECO:0000313" key="3">
    <source>
        <dbReference type="Proteomes" id="UP001500843"/>
    </source>
</evidence>